<dbReference type="InterPro" id="IPR047919">
    <property type="entry name" value="SCO3374-like"/>
</dbReference>
<feature type="region of interest" description="Disordered" evidence="1">
    <location>
        <begin position="93"/>
        <end position="113"/>
    </location>
</feature>
<protein>
    <submittedName>
        <fullName evidence="2">SCO3374 family protein</fullName>
    </submittedName>
</protein>
<evidence type="ECO:0000313" key="3">
    <source>
        <dbReference type="Proteomes" id="UP001596242"/>
    </source>
</evidence>
<accession>A0ABW1LUD1</accession>
<dbReference type="Proteomes" id="UP001596242">
    <property type="component" value="Unassembled WGS sequence"/>
</dbReference>
<feature type="compositionally biased region" description="Basic and acidic residues" evidence="1">
    <location>
        <begin position="93"/>
        <end position="104"/>
    </location>
</feature>
<organism evidence="2 3">
    <name type="scientific">Streptomyces pratens</name>
    <dbReference type="NCBI Taxonomy" id="887456"/>
    <lineage>
        <taxon>Bacteria</taxon>
        <taxon>Bacillati</taxon>
        <taxon>Actinomycetota</taxon>
        <taxon>Actinomycetes</taxon>
        <taxon>Kitasatosporales</taxon>
        <taxon>Streptomycetaceae</taxon>
        <taxon>Streptomyces</taxon>
    </lineage>
</organism>
<comment type="caution">
    <text evidence="2">The sequence shown here is derived from an EMBL/GenBank/DDBJ whole genome shotgun (WGS) entry which is preliminary data.</text>
</comment>
<name>A0ABW1LUD1_9ACTN</name>
<feature type="region of interest" description="Disordered" evidence="1">
    <location>
        <begin position="1"/>
        <end position="71"/>
    </location>
</feature>
<reference evidence="3" key="1">
    <citation type="journal article" date="2019" name="Int. J. Syst. Evol. Microbiol.">
        <title>The Global Catalogue of Microorganisms (GCM) 10K type strain sequencing project: providing services to taxonomists for standard genome sequencing and annotation.</title>
        <authorList>
            <consortium name="The Broad Institute Genomics Platform"/>
            <consortium name="The Broad Institute Genome Sequencing Center for Infectious Disease"/>
            <person name="Wu L."/>
            <person name="Ma J."/>
        </authorList>
    </citation>
    <scope>NUCLEOTIDE SEQUENCE [LARGE SCALE GENOMIC DNA]</scope>
    <source>
        <strain evidence="3">JCM 12763</strain>
    </source>
</reference>
<proteinExistence type="predicted"/>
<evidence type="ECO:0000256" key="1">
    <source>
        <dbReference type="SAM" id="MobiDB-lite"/>
    </source>
</evidence>
<keyword evidence="3" id="KW-1185">Reference proteome</keyword>
<dbReference type="RefSeq" id="WP_386393509.1">
    <property type="nucleotide sequence ID" value="NZ_JBHSPT010000008.1"/>
</dbReference>
<gene>
    <name evidence="2" type="ORF">ACFP50_04475</name>
</gene>
<dbReference type="EMBL" id="JBHSPT010000008">
    <property type="protein sequence ID" value="MFC6054746.1"/>
    <property type="molecule type" value="Genomic_DNA"/>
</dbReference>
<evidence type="ECO:0000313" key="2">
    <source>
        <dbReference type="EMBL" id="MFC6054746.1"/>
    </source>
</evidence>
<dbReference type="NCBIfam" id="NF040464">
    <property type="entry name" value="SCO3374_fam"/>
    <property type="match status" value="1"/>
</dbReference>
<sequence length="265" mass="27135">MAGTVPSVTAGPSVPAHRSVSAADGAPGSHRPLGPPDPAGADEPSAPGSPDDPVRHWYENEQGWPTVPGSPVRLSVGVRFDVLDVPAEAGRAALERLGRPEPPERSGGSRRAGHAAGWFPVALQGGRMRLLVAAGSAEELPGLLAWLEWGTLTLDLAAIGTGGLIDAPPPPGAAGHDAVRPFFPGSAGSQGAAVWLRPPEPGREVEASLPTLSAKGTRGDAPDLVRLVNTVATQCHRVRILRACGRPQAGMREAGRADGQPLACS</sequence>